<dbReference type="SUPFAM" id="SSF52540">
    <property type="entry name" value="P-loop containing nucleoside triphosphate hydrolases"/>
    <property type="match status" value="1"/>
</dbReference>
<evidence type="ECO:0008006" key="3">
    <source>
        <dbReference type="Google" id="ProtNLM"/>
    </source>
</evidence>
<dbReference type="EMBL" id="NIGF01000033">
    <property type="protein sequence ID" value="PQV62471.1"/>
    <property type="molecule type" value="Genomic_DNA"/>
</dbReference>
<evidence type="ECO:0000313" key="1">
    <source>
        <dbReference type="EMBL" id="PQV62471.1"/>
    </source>
</evidence>
<dbReference type="CDD" id="cd02019">
    <property type="entry name" value="NK"/>
    <property type="match status" value="1"/>
</dbReference>
<name>A0A2S8SNV2_9BACT</name>
<dbReference type="Gene3D" id="3.40.50.300">
    <property type="entry name" value="P-loop containing nucleotide triphosphate hydrolases"/>
    <property type="match status" value="1"/>
</dbReference>
<gene>
    <name evidence="1" type="ORF">B1R32_13314</name>
</gene>
<proteinExistence type="predicted"/>
<sequence length="161" mass="18097">MIIYINGSINAGKSTVASLLARTLPNTINIEVDLLRNFARCLALEEVIPFCVEDTATLTRSWAQRGFNVVIGWPISDEDYSYFIHLLGDCPAPVFAFTLAPRLEVALTNRGERELTDWEYNRIQFHYARGIASPSFSVIIDNSDQTPERTVQEIMNAINQG</sequence>
<accession>A0A2S8SNV2</accession>
<dbReference type="OrthoDB" id="9790407at2"/>
<evidence type="ECO:0000313" key="2">
    <source>
        <dbReference type="Proteomes" id="UP000237684"/>
    </source>
</evidence>
<dbReference type="InParanoid" id="A0A2S8SNV2"/>
<reference evidence="1 2" key="1">
    <citation type="journal article" date="2018" name="Syst. Appl. Microbiol.">
        <title>Abditibacterium utsteinense sp. nov., the first cultivated member of candidate phylum FBP, isolated from ice-free Antarctic soil samples.</title>
        <authorList>
            <person name="Tahon G."/>
            <person name="Tytgat B."/>
            <person name="Lebbe L."/>
            <person name="Carlier A."/>
            <person name="Willems A."/>
        </authorList>
    </citation>
    <scope>NUCLEOTIDE SEQUENCE [LARGE SCALE GENOMIC DNA]</scope>
    <source>
        <strain evidence="1 2">LMG 29911</strain>
    </source>
</reference>
<keyword evidence="2" id="KW-1185">Reference proteome</keyword>
<dbReference type="AlphaFoldDB" id="A0A2S8SNV2"/>
<dbReference type="RefSeq" id="WP_106381380.1">
    <property type="nucleotide sequence ID" value="NZ_NIGF01000033.1"/>
</dbReference>
<dbReference type="InterPro" id="IPR027417">
    <property type="entry name" value="P-loop_NTPase"/>
</dbReference>
<dbReference type="Proteomes" id="UP000237684">
    <property type="component" value="Unassembled WGS sequence"/>
</dbReference>
<comment type="caution">
    <text evidence="1">The sequence shown here is derived from an EMBL/GenBank/DDBJ whole genome shotgun (WGS) entry which is preliminary data.</text>
</comment>
<organism evidence="1 2">
    <name type="scientific">Abditibacterium utsteinense</name>
    <dbReference type="NCBI Taxonomy" id="1960156"/>
    <lineage>
        <taxon>Bacteria</taxon>
        <taxon>Pseudomonadati</taxon>
        <taxon>Abditibacteriota</taxon>
        <taxon>Abditibacteriia</taxon>
        <taxon>Abditibacteriales</taxon>
        <taxon>Abditibacteriaceae</taxon>
        <taxon>Abditibacterium</taxon>
    </lineage>
</organism>
<protein>
    <recommendedName>
        <fullName evidence="3">Shikimate kinase</fullName>
    </recommendedName>
</protein>